<dbReference type="InterPro" id="IPR016032">
    <property type="entry name" value="Sig_transdc_resp-reg_C-effctor"/>
</dbReference>
<name>A0A379SFL1_SALER</name>
<protein>
    <submittedName>
        <fullName evidence="3">Response regulator</fullName>
    </submittedName>
</protein>
<dbReference type="InterPro" id="IPR036388">
    <property type="entry name" value="WH-like_DNA-bd_sf"/>
</dbReference>
<gene>
    <name evidence="3" type="ORF">NCTC10718_05115</name>
</gene>
<feature type="domain" description="HTH luxR-type" evidence="2">
    <location>
        <begin position="141"/>
        <end position="205"/>
    </location>
</feature>
<dbReference type="Pfam" id="PF00196">
    <property type="entry name" value="GerE"/>
    <property type="match status" value="1"/>
</dbReference>
<proteinExistence type="predicted"/>
<evidence type="ECO:0000259" key="2">
    <source>
        <dbReference type="PROSITE" id="PS50043"/>
    </source>
</evidence>
<dbReference type="GO" id="GO:0006355">
    <property type="term" value="P:regulation of DNA-templated transcription"/>
    <property type="evidence" value="ECO:0007669"/>
    <property type="project" value="InterPro"/>
</dbReference>
<dbReference type="SMART" id="SM00421">
    <property type="entry name" value="HTH_LUXR"/>
    <property type="match status" value="1"/>
</dbReference>
<dbReference type="AlphaFoldDB" id="A0A379SFL1"/>
<dbReference type="GO" id="GO:0003677">
    <property type="term" value="F:DNA binding"/>
    <property type="evidence" value="ECO:0007669"/>
    <property type="project" value="UniProtKB-KW"/>
</dbReference>
<dbReference type="Proteomes" id="UP000254332">
    <property type="component" value="Unassembled WGS sequence"/>
</dbReference>
<evidence type="ECO:0000256" key="1">
    <source>
        <dbReference type="ARBA" id="ARBA00023125"/>
    </source>
</evidence>
<keyword evidence="1" id="KW-0238">DNA-binding</keyword>
<dbReference type="EMBL" id="UGWQ01000004">
    <property type="protein sequence ID" value="SUG27785.1"/>
    <property type="molecule type" value="Genomic_DNA"/>
</dbReference>
<sequence length="205" mass="23335">MNTKMVVNDDENLIFLVSQCSYLLYGLSSLMTETDCRVSVIPVSHPEEILSYPEGRYKRRLIVVSLPTAPVQSAKGRVFLWRLDIMRMQGRLSGPVHCVLIGDREKWHSCVPAHRWLPKENGPAMQDILLRTLLSPGWSSVPARPRYLTYRQECILEATLAGNTVQEIAEKLNLTERAVFASRSALIERMGLNNRMELMALCKSY</sequence>
<dbReference type="SUPFAM" id="SSF46894">
    <property type="entry name" value="C-terminal effector domain of the bipartite response regulators"/>
    <property type="match status" value="1"/>
</dbReference>
<dbReference type="InterPro" id="IPR000792">
    <property type="entry name" value="Tscrpt_reg_LuxR_C"/>
</dbReference>
<reference evidence="3 4" key="1">
    <citation type="submission" date="2018-06" db="EMBL/GenBank/DDBJ databases">
        <authorList>
            <consortium name="Pathogen Informatics"/>
            <person name="Doyle S."/>
        </authorList>
    </citation>
    <scope>NUCLEOTIDE SEQUENCE [LARGE SCALE GENOMIC DNA]</scope>
    <source>
        <strain evidence="3 4">NCTC10718</strain>
    </source>
</reference>
<organism evidence="3 4">
    <name type="scientific">Salmonella enterica</name>
    <name type="common">Salmonella choleraesuis</name>
    <dbReference type="NCBI Taxonomy" id="28901"/>
    <lineage>
        <taxon>Bacteria</taxon>
        <taxon>Pseudomonadati</taxon>
        <taxon>Pseudomonadota</taxon>
        <taxon>Gammaproteobacteria</taxon>
        <taxon>Enterobacterales</taxon>
        <taxon>Enterobacteriaceae</taxon>
        <taxon>Salmonella</taxon>
    </lineage>
</organism>
<dbReference type="PROSITE" id="PS50043">
    <property type="entry name" value="HTH_LUXR_2"/>
    <property type="match status" value="1"/>
</dbReference>
<evidence type="ECO:0000313" key="3">
    <source>
        <dbReference type="EMBL" id="SUG27785.1"/>
    </source>
</evidence>
<accession>A0A379SFL1</accession>
<evidence type="ECO:0000313" key="4">
    <source>
        <dbReference type="Proteomes" id="UP000254332"/>
    </source>
</evidence>
<dbReference type="Gene3D" id="1.10.10.10">
    <property type="entry name" value="Winged helix-like DNA-binding domain superfamily/Winged helix DNA-binding domain"/>
    <property type="match status" value="1"/>
</dbReference>